<dbReference type="SUPFAM" id="SSF55315">
    <property type="entry name" value="L30e-like"/>
    <property type="match status" value="1"/>
</dbReference>
<dbReference type="RefSeq" id="WP_205005353.1">
    <property type="nucleotide sequence ID" value="NZ_CBCRXA010000003.1"/>
</dbReference>
<comment type="caution">
    <text evidence="4">The sequence shown here is derived from an EMBL/GenBank/DDBJ whole genome shotgun (WGS) entry which is preliminary data.</text>
</comment>
<gene>
    <name evidence="4" type="ORF">JOC27_000428</name>
</gene>
<dbReference type="NCBIfam" id="NF005825">
    <property type="entry name" value="PRK07714.1"/>
    <property type="match status" value="1"/>
</dbReference>
<evidence type="ECO:0000313" key="4">
    <source>
        <dbReference type="EMBL" id="MBM7656987.1"/>
    </source>
</evidence>
<keyword evidence="5" id="KW-1185">Reference proteome</keyword>
<dbReference type="Gene3D" id="3.30.1330.30">
    <property type="match status" value="1"/>
</dbReference>
<feature type="domain" description="Ribosomal protein eL8/eL30/eS12/Gadd45" evidence="3">
    <location>
        <begin position="7"/>
        <end position="89"/>
    </location>
</feature>
<keyword evidence="2" id="KW-0687">Ribonucleoprotein</keyword>
<dbReference type="Pfam" id="PF01248">
    <property type="entry name" value="Ribosomal_L7Ae"/>
    <property type="match status" value="1"/>
</dbReference>
<accession>A0ABS2Q5C9</accession>
<dbReference type="InterPro" id="IPR029064">
    <property type="entry name" value="Ribosomal_eL30-like_sf"/>
</dbReference>
<dbReference type="InterPro" id="IPR004038">
    <property type="entry name" value="Ribosomal_eL8/eL30/eS12/Gad45"/>
</dbReference>
<evidence type="ECO:0000259" key="3">
    <source>
        <dbReference type="Pfam" id="PF01248"/>
    </source>
</evidence>
<evidence type="ECO:0000256" key="1">
    <source>
        <dbReference type="ARBA" id="ARBA00022980"/>
    </source>
</evidence>
<protein>
    <submittedName>
        <fullName evidence="4">Ribosomal protein L7Ae-like RNA K-turn-binding protein</fullName>
    </submittedName>
</protein>
<organism evidence="4 5">
    <name type="scientific">Sporolactobacillus spathodeae</name>
    <dbReference type="NCBI Taxonomy" id="1465502"/>
    <lineage>
        <taxon>Bacteria</taxon>
        <taxon>Bacillati</taxon>
        <taxon>Bacillota</taxon>
        <taxon>Bacilli</taxon>
        <taxon>Bacillales</taxon>
        <taxon>Sporolactobacillaceae</taxon>
        <taxon>Sporolactobacillus</taxon>
    </lineage>
</organism>
<dbReference type="Proteomes" id="UP000823201">
    <property type="component" value="Unassembled WGS sequence"/>
</dbReference>
<keyword evidence="1" id="KW-0689">Ribosomal protein</keyword>
<dbReference type="PANTHER" id="PTHR11449">
    <property type="entry name" value="RIBOSOMAL PROTEIN L30"/>
    <property type="match status" value="1"/>
</dbReference>
<evidence type="ECO:0000256" key="2">
    <source>
        <dbReference type="ARBA" id="ARBA00023274"/>
    </source>
</evidence>
<name>A0ABS2Q5C9_9BACL</name>
<reference evidence="4 5" key="1">
    <citation type="submission" date="2021-01" db="EMBL/GenBank/DDBJ databases">
        <title>Genomic Encyclopedia of Type Strains, Phase IV (KMG-IV): sequencing the most valuable type-strain genomes for metagenomic binning, comparative biology and taxonomic classification.</title>
        <authorList>
            <person name="Goeker M."/>
        </authorList>
    </citation>
    <scope>NUCLEOTIDE SEQUENCE [LARGE SCALE GENOMIC DNA]</scope>
    <source>
        <strain evidence="4 5">DSM 100968</strain>
    </source>
</reference>
<evidence type="ECO:0000313" key="5">
    <source>
        <dbReference type="Proteomes" id="UP000823201"/>
    </source>
</evidence>
<dbReference type="EMBL" id="JAFBEV010000003">
    <property type="protein sequence ID" value="MBM7656987.1"/>
    <property type="molecule type" value="Genomic_DNA"/>
</dbReference>
<proteinExistence type="predicted"/>
<dbReference type="InterPro" id="IPR039109">
    <property type="entry name" value="Ribosomal_eL30-like"/>
</dbReference>
<sequence length="106" mass="11538">MPQANDWQPLLGLAKRAGKVVSGEDTVLRSIREQKAKLVLLAEDASDRTKKTITNKCTFYRVPLIQVPDRFALGKAIGQPARVIVAIVDSHFAGGLIGRLESSIRG</sequence>